<name>A0A4P9X784_9FUNG</name>
<evidence type="ECO:0000313" key="2">
    <source>
        <dbReference type="EMBL" id="RKP01086.1"/>
    </source>
</evidence>
<keyword evidence="3" id="KW-1185">Reference proteome</keyword>
<accession>A0A4P9X784</accession>
<gene>
    <name evidence="2" type="ORF">CXG81DRAFT_19079</name>
</gene>
<evidence type="ECO:0000256" key="1">
    <source>
        <dbReference type="SAM" id="MobiDB-lite"/>
    </source>
</evidence>
<protein>
    <submittedName>
        <fullName evidence="2">Uncharacterized protein</fullName>
    </submittedName>
</protein>
<proteinExistence type="predicted"/>
<organism evidence="2 3">
    <name type="scientific">Caulochytrium protostelioides</name>
    <dbReference type="NCBI Taxonomy" id="1555241"/>
    <lineage>
        <taxon>Eukaryota</taxon>
        <taxon>Fungi</taxon>
        <taxon>Fungi incertae sedis</taxon>
        <taxon>Chytridiomycota</taxon>
        <taxon>Chytridiomycota incertae sedis</taxon>
        <taxon>Chytridiomycetes</taxon>
        <taxon>Caulochytriales</taxon>
        <taxon>Caulochytriaceae</taxon>
        <taxon>Caulochytrium</taxon>
    </lineage>
</organism>
<reference evidence="3" key="1">
    <citation type="journal article" date="2018" name="Nat. Microbiol.">
        <title>Leveraging single-cell genomics to expand the fungal tree of life.</title>
        <authorList>
            <person name="Ahrendt S.R."/>
            <person name="Quandt C.A."/>
            <person name="Ciobanu D."/>
            <person name="Clum A."/>
            <person name="Salamov A."/>
            <person name="Andreopoulos B."/>
            <person name="Cheng J.F."/>
            <person name="Woyke T."/>
            <person name="Pelin A."/>
            <person name="Henrissat B."/>
            <person name="Reynolds N.K."/>
            <person name="Benny G.L."/>
            <person name="Smith M.E."/>
            <person name="James T.Y."/>
            <person name="Grigoriev I.V."/>
        </authorList>
    </citation>
    <scope>NUCLEOTIDE SEQUENCE [LARGE SCALE GENOMIC DNA]</scope>
    <source>
        <strain evidence="3">ATCC 52028</strain>
    </source>
</reference>
<evidence type="ECO:0000313" key="3">
    <source>
        <dbReference type="Proteomes" id="UP000274922"/>
    </source>
</evidence>
<sequence length="1319" mass="144857">MGTLNASPAMRGLHASPQSVQGAEELLAPPTNDGRYPKFLEYLSTLFENDLANKANITQTVNQLMLNMNTDEVQVLYHNVQDVMSQLDPDLPNFALVLHFRSLILKSITQLWSLQELHALLWVFHPVECLYILVHHVSDRYDATEGVTSQSSLLAAHAASPVPPPQPPQLPESLATGEHDAWGVKALFGNDFTTAYRVFTYGTMWMHGEYPEPWEANEHFSDRFSECYFADYTKPEREKVMASTMLKLLSSIEAQVDAPAAETVMDSMQDVVRSLHDEERFLIPFWGFCLRVAQRAAPDHPAAELPYAFWVWLTDAQIFSLARAYWPAPDRPLTPLEESRRKRWQHAGVFGWLFTFVAERLLDNLDMHDGPQASSDSSPQRSRFSAVIAMEDEGEGDEPPASGVLTLLDGPLGDLLDRFHYTCLAGPMPTNEAHTTHWVPFPVVHILDHASRPDELLVALFASEPSLLWESPPERRAGWFQSTLISWALHYQDQGQPRRPGILAFQRLVLAASSSGCGDAWLLPGSSSHKSRPSGLRQALQQWLTSCEGHPNYPAFVRLIASFDETVAPASTTTTLNGAADIPTTSAVTPSHFATTQQQQQQHLLFWMFAAHDPARRPVLDRPSDGLRKLLSACRLILHADPVLLLRFYANEPVSLTTPTSTTIQAPAPAVKAAPAGETWWYALWMVLHMRCRNPASAAALQRRFRQCVCPRVADSLSEGLVAAWTTAADLLCSPTSGRAATGIGGDGMVALLGTGYASVRAQLISVLLSRMADEQGADTWLALWKRQSLRNQPTSPLLEMLYHPGFGGCQAELEATAMRRLRRCRLVILLRAFNTWRCACDPRWVEPPTISSEVVVHYLDFLTRWWSLSLYRGAAGSRVHDVDASGASCQIAHALVFVLSRVRGIRLLSEAASFGTALLLSVLDQTRRQSTRASVLEALPSDLGAVFAVHGGATTKEPTVQLLEWMTHVLARSIRPASPMPSTSSTMDPLGILQTWMDAWRATTETDWQIGLLQLLAIYLRQSPNVGRVLVSELAQGTADVIGALKATSTDARPVLYAAALDVLKTVTLACDPAPADREALCRLARETHLVALLLQHTTRVAAASNAPLILDEASGHLVSVVLQWDAAAVDAVAGIMAGSSIPLGLAACVLDMVMRLRDGCLAGEIDARQHTALLMGYVHVWNIIITVMGHPTFRSHASLLALPEATGVVGRLVFASLSCPQRAAVIRLLKARLLFLDAYQWRTLRQTGFLAALLTALATDESTRWPAVPTTAHPSLPVLPAPPRVGVAATPEEVAVDHQARELIRLCRSNGRDDIIG</sequence>
<dbReference type="EMBL" id="ML014186">
    <property type="protein sequence ID" value="RKP01086.1"/>
    <property type="molecule type" value="Genomic_DNA"/>
</dbReference>
<dbReference type="Proteomes" id="UP000274922">
    <property type="component" value="Unassembled WGS sequence"/>
</dbReference>
<feature type="region of interest" description="Disordered" evidence="1">
    <location>
        <begin position="1"/>
        <end position="20"/>
    </location>
</feature>
<dbReference type="OrthoDB" id="2111146at2759"/>